<name>A0A9P9DKS5_9PLEO</name>
<gene>
    <name evidence="2" type="ORF">B0J11DRAFT_581747</name>
</gene>
<evidence type="ECO:0000313" key="3">
    <source>
        <dbReference type="Proteomes" id="UP000700596"/>
    </source>
</evidence>
<comment type="caution">
    <text evidence="2">The sequence shown here is derived from an EMBL/GenBank/DDBJ whole genome shotgun (WGS) entry which is preliminary data.</text>
</comment>
<dbReference type="Proteomes" id="UP000700596">
    <property type="component" value="Unassembled WGS sequence"/>
</dbReference>
<evidence type="ECO:0000256" key="1">
    <source>
        <dbReference type="SAM" id="SignalP"/>
    </source>
</evidence>
<proteinExistence type="predicted"/>
<keyword evidence="3" id="KW-1185">Reference proteome</keyword>
<dbReference type="AlphaFoldDB" id="A0A9P9DKS5"/>
<reference evidence="2" key="1">
    <citation type="journal article" date="2021" name="Nat. Commun.">
        <title>Genetic determinants of endophytism in the Arabidopsis root mycobiome.</title>
        <authorList>
            <person name="Mesny F."/>
            <person name="Miyauchi S."/>
            <person name="Thiergart T."/>
            <person name="Pickel B."/>
            <person name="Atanasova L."/>
            <person name="Karlsson M."/>
            <person name="Huettel B."/>
            <person name="Barry K.W."/>
            <person name="Haridas S."/>
            <person name="Chen C."/>
            <person name="Bauer D."/>
            <person name="Andreopoulos W."/>
            <person name="Pangilinan J."/>
            <person name="LaButti K."/>
            <person name="Riley R."/>
            <person name="Lipzen A."/>
            <person name="Clum A."/>
            <person name="Drula E."/>
            <person name="Henrissat B."/>
            <person name="Kohler A."/>
            <person name="Grigoriev I.V."/>
            <person name="Martin F.M."/>
            <person name="Hacquard S."/>
        </authorList>
    </citation>
    <scope>NUCLEOTIDE SEQUENCE</scope>
    <source>
        <strain evidence="2">MPI-CAGE-CH-0243</strain>
    </source>
</reference>
<evidence type="ECO:0000313" key="2">
    <source>
        <dbReference type="EMBL" id="KAH7120983.1"/>
    </source>
</evidence>
<dbReference type="OrthoDB" id="3775550at2759"/>
<keyword evidence="1" id="KW-0732">Signal</keyword>
<accession>A0A9P9DKS5</accession>
<feature type="chain" id="PRO_5040465888" evidence="1">
    <location>
        <begin position="18"/>
        <end position="87"/>
    </location>
</feature>
<feature type="signal peptide" evidence="1">
    <location>
        <begin position="1"/>
        <end position="17"/>
    </location>
</feature>
<dbReference type="EMBL" id="JAGMWT010000010">
    <property type="protein sequence ID" value="KAH7120983.1"/>
    <property type="molecule type" value="Genomic_DNA"/>
</dbReference>
<sequence>MKTAFVITALAASTALANPVISKRWVCGGDAPAYSCQPSAGCKSEIRWADCAINDVLLKCGDPTPNHSTPVSACQAAGFTACEAKFC</sequence>
<protein>
    <submittedName>
        <fullName evidence="2">Uncharacterized protein</fullName>
    </submittedName>
</protein>
<organism evidence="2 3">
    <name type="scientific">Dendryphion nanum</name>
    <dbReference type="NCBI Taxonomy" id="256645"/>
    <lineage>
        <taxon>Eukaryota</taxon>
        <taxon>Fungi</taxon>
        <taxon>Dikarya</taxon>
        <taxon>Ascomycota</taxon>
        <taxon>Pezizomycotina</taxon>
        <taxon>Dothideomycetes</taxon>
        <taxon>Pleosporomycetidae</taxon>
        <taxon>Pleosporales</taxon>
        <taxon>Torulaceae</taxon>
        <taxon>Dendryphion</taxon>
    </lineage>
</organism>